<proteinExistence type="predicted"/>
<protein>
    <submittedName>
        <fullName evidence="1">Uncharacterized protein</fullName>
    </submittedName>
</protein>
<dbReference type="SUPFAM" id="SSF53213">
    <property type="entry name" value="LigB-like"/>
    <property type="match status" value="1"/>
</dbReference>
<dbReference type="STRING" id="644548.SCNU_16199"/>
<evidence type="ECO:0000313" key="1">
    <source>
        <dbReference type="EMBL" id="EGD54029.1"/>
    </source>
</evidence>
<dbReference type="AlphaFoldDB" id="F1YMU4"/>
<name>F1YMU4_9ACTN</name>
<keyword evidence="2" id="KW-1185">Reference proteome</keyword>
<dbReference type="EMBL" id="AEUD01000015">
    <property type="protein sequence ID" value="EGD54029.1"/>
    <property type="molecule type" value="Genomic_DNA"/>
</dbReference>
<comment type="caution">
    <text evidence="1">The sequence shown here is derived from an EMBL/GenBank/DDBJ whole genome shotgun (WGS) entry which is preliminary data.</text>
</comment>
<sequence>MGAACNIRADIRRAARHARAPNRLRQAAGGSVDGVLSLVAIVPSAPLLVPELAGPEAVDADPVRAAVVAAGERLAAAATSWIAVGAGELPRSGMDFRTYCGAGDFGAYGAPVEISLGNSPGTRPTGGAVLPLSMLVAGWVRGRADRDDRGVAVTPCVVDPGATPGECAAIGAELAGQLNALDEPVGLLVVADGATALTPSAPGGGERASAIELQARVDDALAHADTAALAALTAAECAAEGMAGRAAWQVLAAAYAAAGPKPGGAGGPGDAVDVLYRAAPFGVGYTVALWKPEATS</sequence>
<reference evidence="1 2" key="1">
    <citation type="journal article" date="2011" name="J. Bacteriol.">
        <title>Draft Genome Sequence of Gordonia neofelifaecis NRRL B-59395, a Cholesterol-Degrading Actinomycete.</title>
        <authorList>
            <person name="Ge F."/>
            <person name="Li W."/>
            <person name="Chen G."/>
            <person name="Liu Y."/>
            <person name="Zhang G."/>
            <person name="Yong B."/>
            <person name="Wang Q."/>
            <person name="Wang N."/>
            <person name="Huang Z."/>
            <person name="Li W."/>
            <person name="Wang J."/>
            <person name="Wu C."/>
            <person name="Xie Q."/>
            <person name="Liu G."/>
        </authorList>
    </citation>
    <scope>NUCLEOTIDE SEQUENCE [LARGE SCALE GENOMIC DNA]</scope>
    <source>
        <strain evidence="1 2">NRRL B-59395</strain>
    </source>
</reference>
<accession>F1YMU4</accession>
<evidence type="ECO:0000313" key="2">
    <source>
        <dbReference type="Proteomes" id="UP000035065"/>
    </source>
</evidence>
<dbReference type="Proteomes" id="UP000035065">
    <property type="component" value="Unassembled WGS sequence"/>
</dbReference>
<dbReference type="eggNOG" id="COG3885">
    <property type="taxonomic scope" value="Bacteria"/>
</dbReference>
<organism evidence="1 2">
    <name type="scientific">Gordonia neofelifaecis NRRL B-59395</name>
    <dbReference type="NCBI Taxonomy" id="644548"/>
    <lineage>
        <taxon>Bacteria</taxon>
        <taxon>Bacillati</taxon>
        <taxon>Actinomycetota</taxon>
        <taxon>Actinomycetes</taxon>
        <taxon>Mycobacteriales</taxon>
        <taxon>Gordoniaceae</taxon>
        <taxon>Gordonia</taxon>
    </lineage>
</organism>
<dbReference type="Gene3D" id="3.40.830.10">
    <property type="entry name" value="LigB-like"/>
    <property type="match status" value="1"/>
</dbReference>
<gene>
    <name evidence="1" type="ORF">SCNU_16199</name>
</gene>